<name>A0A151M1M5_ALLMI</name>
<gene>
    <name evidence="1" type="ORF">Y1Q_0008527</name>
</gene>
<accession>A0A151M1M5</accession>
<evidence type="ECO:0000313" key="2">
    <source>
        <dbReference type="Proteomes" id="UP000050525"/>
    </source>
</evidence>
<proteinExistence type="predicted"/>
<comment type="caution">
    <text evidence="1">The sequence shown here is derived from an EMBL/GenBank/DDBJ whole genome shotgun (WGS) entry which is preliminary data.</text>
</comment>
<sequence>MAFIEETGKQLNEKGFTSGRHCWDIEVEYTGDKCGSSQSLCSGKEASFLILRGSGLCRSRRTHGKGPGAGKNAVG</sequence>
<dbReference type="EMBL" id="AKHW03006817">
    <property type="protein sequence ID" value="KYO18413.1"/>
    <property type="molecule type" value="Genomic_DNA"/>
</dbReference>
<keyword evidence="2" id="KW-1185">Reference proteome</keyword>
<dbReference type="AlphaFoldDB" id="A0A151M1M5"/>
<reference evidence="1 2" key="1">
    <citation type="journal article" date="2012" name="Genome Biol.">
        <title>Sequencing three crocodilian genomes to illuminate the evolution of archosaurs and amniotes.</title>
        <authorList>
            <person name="St John J.A."/>
            <person name="Braun E.L."/>
            <person name="Isberg S.R."/>
            <person name="Miles L.G."/>
            <person name="Chong A.Y."/>
            <person name="Gongora J."/>
            <person name="Dalzell P."/>
            <person name="Moran C."/>
            <person name="Bed'hom B."/>
            <person name="Abzhanov A."/>
            <person name="Burgess S.C."/>
            <person name="Cooksey A.M."/>
            <person name="Castoe T.A."/>
            <person name="Crawford N.G."/>
            <person name="Densmore L.D."/>
            <person name="Drew J.C."/>
            <person name="Edwards S.V."/>
            <person name="Faircloth B.C."/>
            <person name="Fujita M.K."/>
            <person name="Greenwold M.J."/>
            <person name="Hoffmann F.G."/>
            <person name="Howard J.M."/>
            <person name="Iguchi T."/>
            <person name="Janes D.E."/>
            <person name="Khan S.Y."/>
            <person name="Kohno S."/>
            <person name="de Koning A.J."/>
            <person name="Lance S.L."/>
            <person name="McCarthy F.M."/>
            <person name="McCormack J.E."/>
            <person name="Merchant M.E."/>
            <person name="Peterson D.G."/>
            <person name="Pollock D.D."/>
            <person name="Pourmand N."/>
            <person name="Raney B.J."/>
            <person name="Roessler K.A."/>
            <person name="Sanford J.R."/>
            <person name="Sawyer R.H."/>
            <person name="Schmidt C.J."/>
            <person name="Triplett E.W."/>
            <person name="Tuberville T.D."/>
            <person name="Venegas-Anaya M."/>
            <person name="Howard J.T."/>
            <person name="Jarvis E.D."/>
            <person name="Guillette L.J.Jr."/>
            <person name="Glenn T.C."/>
            <person name="Green R.E."/>
            <person name="Ray D.A."/>
        </authorList>
    </citation>
    <scope>NUCLEOTIDE SEQUENCE [LARGE SCALE GENOMIC DNA]</scope>
    <source>
        <strain evidence="1">KSC_2009_1</strain>
    </source>
</reference>
<dbReference type="Proteomes" id="UP000050525">
    <property type="component" value="Unassembled WGS sequence"/>
</dbReference>
<protein>
    <submittedName>
        <fullName evidence="1">Uncharacterized protein</fullName>
    </submittedName>
</protein>
<evidence type="ECO:0000313" key="1">
    <source>
        <dbReference type="EMBL" id="KYO18413.1"/>
    </source>
</evidence>
<organism evidence="1 2">
    <name type="scientific">Alligator mississippiensis</name>
    <name type="common">American alligator</name>
    <dbReference type="NCBI Taxonomy" id="8496"/>
    <lineage>
        <taxon>Eukaryota</taxon>
        <taxon>Metazoa</taxon>
        <taxon>Chordata</taxon>
        <taxon>Craniata</taxon>
        <taxon>Vertebrata</taxon>
        <taxon>Euteleostomi</taxon>
        <taxon>Archelosauria</taxon>
        <taxon>Archosauria</taxon>
        <taxon>Crocodylia</taxon>
        <taxon>Alligatoridae</taxon>
        <taxon>Alligatorinae</taxon>
        <taxon>Alligator</taxon>
    </lineage>
</organism>